<dbReference type="InterPro" id="IPR045919">
    <property type="entry name" value="DUF6338"/>
</dbReference>
<evidence type="ECO:0000256" key="1">
    <source>
        <dbReference type="SAM" id="Phobius"/>
    </source>
</evidence>
<organism evidence="2 3">
    <name type="scientific">Luteibacter yeojuensis</name>
    <dbReference type="NCBI Taxonomy" id="345309"/>
    <lineage>
        <taxon>Bacteria</taxon>
        <taxon>Pseudomonadati</taxon>
        <taxon>Pseudomonadota</taxon>
        <taxon>Gammaproteobacteria</taxon>
        <taxon>Lysobacterales</taxon>
        <taxon>Rhodanobacteraceae</taxon>
        <taxon>Luteibacter</taxon>
    </lineage>
</organism>
<dbReference type="Proteomes" id="UP000518878">
    <property type="component" value="Unassembled WGS sequence"/>
</dbReference>
<gene>
    <name evidence="2" type="ORF">HBF32_12405</name>
</gene>
<feature type="transmembrane region" description="Helical" evidence="1">
    <location>
        <begin position="40"/>
        <end position="64"/>
    </location>
</feature>
<keyword evidence="3" id="KW-1185">Reference proteome</keyword>
<name>A0A7X5TQX5_9GAMM</name>
<keyword evidence="1" id="KW-0812">Transmembrane</keyword>
<protein>
    <submittedName>
        <fullName evidence="2">Uncharacterized protein</fullName>
    </submittedName>
</protein>
<proteinExistence type="predicted"/>
<feature type="transmembrane region" description="Helical" evidence="1">
    <location>
        <begin position="6"/>
        <end position="28"/>
    </location>
</feature>
<reference evidence="2 3" key="1">
    <citation type="journal article" date="2006" name="Int. J. Syst. Evol. Microbiol.">
        <title>Dyella yeojuensis sp. nov., isolated from greenhouse soil in Korea.</title>
        <authorList>
            <person name="Kim B.Y."/>
            <person name="Weon H.Y."/>
            <person name="Lee K.H."/>
            <person name="Seok S.J."/>
            <person name="Kwon S.W."/>
            <person name="Go S.J."/>
            <person name="Stackebrandt E."/>
        </authorList>
    </citation>
    <scope>NUCLEOTIDE SEQUENCE [LARGE SCALE GENOMIC DNA]</scope>
    <source>
        <strain evidence="2 3">DSM 17673</strain>
    </source>
</reference>
<dbReference type="RefSeq" id="WP_166699916.1">
    <property type="nucleotide sequence ID" value="NZ_JAAQTL010000001.1"/>
</dbReference>
<evidence type="ECO:0000313" key="3">
    <source>
        <dbReference type="Proteomes" id="UP000518878"/>
    </source>
</evidence>
<evidence type="ECO:0000313" key="2">
    <source>
        <dbReference type="EMBL" id="NID16263.1"/>
    </source>
</evidence>
<keyword evidence="1" id="KW-1133">Transmembrane helix</keyword>
<accession>A0A7X5TQX5</accession>
<keyword evidence="1" id="KW-0472">Membrane</keyword>
<comment type="caution">
    <text evidence="2">The sequence shown here is derived from an EMBL/GenBank/DDBJ whole genome shotgun (WGS) entry which is preliminary data.</text>
</comment>
<dbReference type="EMBL" id="JAAQTL010000001">
    <property type="protein sequence ID" value="NID16263.1"/>
    <property type="molecule type" value="Genomic_DNA"/>
</dbReference>
<sequence length="199" mass="22516">MGELGSDVVSILTNLMPGFVFAWIFYALTTHRKPNQFDQVVYALIATAVLHAVVVIESVILIWIGKWQALGPWTMDSELIASFATAIVAGLATSQLARRDAIFRMLRRMGLTTRNHNTSEWCTVFEQSDLNVVLHLKGERRIYGWPLHWPSDHKQGHFYLADAEWLDDENNRYPLSGVEGILINAEDVEMVECIEGDKA</sequence>
<dbReference type="AlphaFoldDB" id="A0A7X5TQX5"/>
<dbReference type="Pfam" id="PF19865">
    <property type="entry name" value="DUF6338"/>
    <property type="match status" value="1"/>
</dbReference>
<feature type="transmembrane region" description="Helical" evidence="1">
    <location>
        <begin position="79"/>
        <end position="97"/>
    </location>
</feature>